<dbReference type="Proteomes" id="UP000004994">
    <property type="component" value="Chromosome 1"/>
</dbReference>
<dbReference type="Gramene" id="Solyc01g049745.1.1">
    <property type="protein sequence ID" value="Solyc01g049745.1.1"/>
    <property type="gene ID" value="Solyc01g049745.1"/>
</dbReference>
<dbReference type="InParanoid" id="A0A3Q7ECX4"/>
<proteinExistence type="predicted"/>
<accession>A0A3Q7ECX4</accession>
<name>A0A3Q7ECX4_SOLLC</name>
<dbReference type="AlphaFoldDB" id="A0A3Q7ECX4"/>
<dbReference type="EnsemblPlants" id="Solyc01g049745.1.1">
    <property type="protein sequence ID" value="Solyc01g049745.1.1"/>
    <property type="gene ID" value="Solyc01g049745.1"/>
</dbReference>
<sequence>MSSTRLSWNRLVWWPKILISHLHYFGYNLPQFLMFIIIDAQTILMIKIFYATDKIIELPGLSPLSPIDFPSFVFDDVESSHWAVKSIKSKIEILSSEENIREFEALRILKNATTVGIAPLISSIFLDGNNCIRRQNFESVIFLEPFFKPELIFLHT</sequence>
<keyword evidence="2" id="KW-1185">Reference proteome</keyword>
<evidence type="ECO:0000313" key="2">
    <source>
        <dbReference type="Proteomes" id="UP000004994"/>
    </source>
</evidence>
<reference evidence="1" key="1">
    <citation type="journal article" date="2012" name="Nature">
        <title>The tomato genome sequence provides insights into fleshy fruit evolution.</title>
        <authorList>
            <consortium name="Tomato Genome Consortium"/>
        </authorList>
    </citation>
    <scope>NUCLEOTIDE SEQUENCE [LARGE SCALE GENOMIC DNA]</scope>
    <source>
        <strain evidence="1">cv. Heinz 1706</strain>
    </source>
</reference>
<evidence type="ECO:0000313" key="1">
    <source>
        <dbReference type="EnsemblPlants" id="Solyc01g049745.1.1"/>
    </source>
</evidence>
<reference evidence="1" key="2">
    <citation type="submission" date="2019-01" db="UniProtKB">
        <authorList>
            <consortium name="EnsemblPlants"/>
        </authorList>
    </citation>
    <scope>IDENTIFICATION</scope>
    <source>
        <strain evidence="1">cv. Heinz 1706</strain>
    </source>
</reference>
<protein>
    <submittedName>
        <fullName evidence="1">Uncharacterized protein</fullName>
    </submittedName>
</protein>
<organism evidence="1">
    <name type="scientific">Solanum lycopersicum</name>
    <name type="common">Tomato</name>
    <name type="synonym">Lycopersicon esculentum</name>
    <dbReference type="NCBI Taxonomy" id="4081"/>
    <lineage>
        <taxon>Eukaryota</taxon>
        <taxon>Viridiplantae</taxon>
        <taxon>Streptophyta</taxon>
        <taxon>Embryophyta</taxon>
        <taxon>Tracheophyta</taxon>
        <taxon>Spermatophyta</taxon>
        <taxon>Magnoliopsida</taxon>
        <taxon>eudicotyledons</taxon>
        <taxon>Gunneridae</taxon>
        <taxon>Pentapetalae</taxon>
        <taxon>asterids</taxon>
        <taxon>lamiids</taxon>
        <taxon>Solanales</taxon>
        <taxon>Solanaceae</taxon>
        <taxon>Solanoideae</taxon>
        <taxon>Solaneae</taxon>
        <taxon>Solanum</taxon>
        <taxon>Solanum subgen. Lycopersicon</taxon>
    </lineage>
</organism>